<sequence>MKSLTEYLTFTVPERMAFVNITPTLEELVRKSGIAEGLLLCNAMHITASVFINDDERGLHEDYKNWLERLAPFDASPQTYAHNRTGEDNADAHLKRQVMGREVVIAVTKGKLDFGPWEQVFYGEFDGKRPKRVLVKVIGE</sequence>
<dbReference type="Gene3D" id="2.60.120.460">
    <property type="entry name" value="YjbQ-like"/>
    <property type="match status" value="1"/>
</dbReference>
<dbReference type="RefSeq" id="WP_149109969.1">
    <property type="nucleotide sequence ID" value="NZ_CP042425.1"/>
</dbReference>
<accession>A0A5C1A9B4</accession>
<evidence type="ECO:0000313" key="2">
    <source>
        <dbReference type="Proteomes" id="UP000324974"/>
    </source>
</evidence>
<dbReference type="KEGG" id="lrs:PX52LOC_02034"/>
<dbReference type="OrthoDB" id="9801725at2"/>
<dbReference type="PANTHER" id="PTHR30615:SF2">
    <property type="entry name" value="YJBQ FAMILY PROTEIN"/>
    <property type="match status" value="1"/>
</dbReference>
<organism evidence="1 2">
    <name type="scientific">Limnoglobus roseus</name>
    <dbReference type="NCBI Taxonomy" id="2598579"/>
    <lineage>
        <taxon>Bacteria</taxon>
        <taxon>Pseudomonadati</taxon>
        <taxon>Planctomycetota</taxon>
        <taxon>Planctomycetia</taxon>
        <taxon>Gemmatales</taxon>
        <taxon>Gemmataceae</taxon>
        <taxon>Limnoglobus</taxon>
    </lineage>
</organism>
<dbReference type="InterPro" id="IPR001602">
    <property type="entry name" value="UPF0047_YjbQ-like"/>
</dbReference>
<dbReference type="NCBIfam" id="TIGR00149">
    <property type="entry name" value="TIGR00149_YjbQ"/>
    <property type="match status" value="1"/>
</dbReference>
<proteinExistence type="predicted"/>
<dbReference type="InterPro" id="IPR035917">
    <property type="entry name" value="YjbQ-like_sf"/>
</dbReference>
<dbReference type="AlphaFoldDB" id="A0A5C1A9B4"/>
<keyword evidence="2" id="KW-1185">Reference proteome</keyword>
<dbReference type="EMBL" id="CP042425">
    <property type="protein sequence ID" value="QEL15125.1"/>
    <property type="molecule type" value="Genomic_DNA"/>
</dbReference>
<name>A0A5C1A9B4_9BACT</name>
<dbReference type="SUPFAM" id="SSF111038">
    <property type="entry name" value="YjbQ-like"/>
    <property type="match status" value="1"/>
</dbReference>
<gene>
    <name evidence="1" type="ORF">PX52LOC_02034</name>
</gene>
<dbReference type="PANTHER" id="PTHR30615">
    <property type="entry name" value="UNCHARACTERIZED PROTEIN YJBQ-RELATED"/>
    <property type="match status" value="1"/>
</dbReference>
<dbReference type="PIRSF" id="PIRSF004681">
    <property type="entry name" value="UCP004681"/>
    <property type="match status" value="1"/>
</dbReference>
<reference evidence="2" key="1">
    <citation type="submission" date="2019-08" db="EMBL/GenBank/DDBJ databases">
        <title>Limnoglobus roseus gen. nov., sp. nov., a novel freshwater planctomycete with a giant genome from the family Gemmataceae.</title>
        <authorList>
            <person name="Kulichevskaya I.S."/>
            <person name="Naumoff D.G."/>
            <person name="Miroshnikov K."/>
            <person name="Ivanova A."/>
            <person name="Philippov D.A."/>
            <person name="Hakobyan A."/>
            <person name="Rijpstra I.C."/>
            <person name="Sinninghe Damste J.S."/>
            <person name="Liesack W."/>
            <person name="Dedysh S.N."/>
        </authorList>
    </citation>
    <scope>NUCLEOTIDE SEQUENCE [LARGE SCALE GENOMIC DNA]</scope>
    <source>
        <strain evidence="2">PX52</strain>
    </source>
</reference>
<protein>
    <submittedName>
        <fullName evidence="1">YjbQ family protein</fullName>
    </submittedName>
</protein>
<dbReference type="Proteomes" id="UP000324974">
    <property type="component" value="Chromosome"/>
</dbReference>
<evidence type="ECO:0000313" key="1">
    <source>
        <dbReference type="EMBL" id="QEL15125.1"/>
    </source>
</evidence>
<dbReference type="Pfam" id="PF01894">
    <property type="entry name" value="YjbQ"/>
    <property type="match status" value="1"/>
</dbReference>